<dbReference type="EMBL" id="CM027686">
    <property type="protein sequence ID" value="KAG0524755.1"/>
    <property type="molecule type" value="Genomic_DNA"/>
</dbReference>
<gene>
    <name evidence="2" type="ORF">BDA96_07G239000</name>
</gene>
<evidence type="ECO:0000256" key="1">
    <source>
        <dbReference type="SAM" id="MobiDB-lite"/>
    </source>
</evidence>
<feature type="region of interest" description="Disordered" evidence="1">
    <location>
        <begin position="190"/>
        <end position="245"/>
    </location>
</feature>
<feature type="compositionally biased region" description="Polar residues" evidence="1">
    <location>
        <begin position="108"/>
        <end position="128"/>
    </location>
</feature>
<protein>
    <submittedName>
        <fullName evidence="2">Uncharacterized protein</fullName>
    </submittedName>
</protein>
<feature type="compositionally biased region" description="Low complexity" evidence="1">
    <location>
        <begin position="195"/>
        <end position="207"/>
    </location>
</feature>
<reference evidence="2" key="2">
    <citation type="submission" date="2020-10" db="EMBL/GenBank/DDBJ databases">
        <authorList>
            <person name="Cooper E.A."/>
            <person name="Brenton Z.W."/>
            <person name="Flinn B.S."/>
            <person name="Jenkins J."/>
            <person name="Shu S."/>
            <person name="Flowers D."/>
            <person name="Luo F."/>
            <person name="Wang Y."/>
            <person name="Xia P."/>
            <person name="Barry K."/>
            <person name="Daum C."/>
            <person name="Lipzen A."/>
            <person name="Yoshinaga Y."/>
            <person name="Schmutz J."/>
            <person name="Saski C."/>
            <person name="Vermerris W."/>
            <person name="Kresovich S."/>
        </authorList>
    </citation>
    <scope>NUCLEOTIDE SEQUENCE</scope>
</reference>
<name>A0A921UBK7_SORBI</name>
<feature type="region of interest" description="Disordered" evidence="1">
    <location>
        <begin position="106"/>
        <end position="150"/>
    </location>
</feature>
<comment type="caution">
    <text evidence="2">The sequence shown here is derived from an EMBL/GenBank/DDBJ whole genome shotgun (WGS) entry which is preliminary data.</text>
</comment>
<feature type="compositionally biased region" description="Low complexity" evidence="1">
    <location>
        <begin position="216"/>
        <end position="227"/>
    </location>
</feature>
<evidence type="ECO:0000313" key="3">
    <source>
        <dbReference type="Proteomes" id="UP000807115"/>
    </source>
</evidence>
<organism evidence="2 3">
    <name type="scientific">Sorghum bicolor</name>
    <name type="common">Sorghum</name>
    <name type="synonym">Sorghum vulgare</name>
    <dbReference type="NCBI Taxonomy" id="4558"/>
    <lineage>
        <taxon>Eukaryota</taxon>
        <taxon>Viridiplantae</taxon>
        <taxon>Streptophyta</taxon>
        <taxon>Embryophyta</taxon>
        <taxon>Tracheophyta</taxon>
        <taxon>Spermatophyta</taxon>
        <taxon>Magnoliopsida</taxon>
        <taxon>Liliopsida</taxon>
        <taxon>Poales</taxon>
        <taxon>Poaceae</taxon>
        <taxon>PACMAD clade</taxon>
        <taxon>Panicoideae</taxon>
        <taxon>Andropogonodae</taxon>
        <taxon>Andropogoneae</taxon>
        <taxon>Sorghinae</taxon>
        <taxon>Sorghum</taxon>
    </lineage>
</organism>
<dbReference type="Proteomes" id="UP000807115">
    <property type="component" value="Chromosome 7"/>
</dbReference>
<dbReference type="AlphaFoldDB" id="A0A921UBK7"/>
<accession>A0A921UBK7</accession>
<proteinExistence type="predicted"/>
<evidence type="ECO:0000313" key="2">
    <source>
        <dbReference type="EMBL" id="KAG0524755.1"/>
    </source>
</evidence>
<reference evidence="2" key="1">
    <citation type="journal article" date="2019" name="BMC Genomics">
        <title>A new reference genome for Sorghum bicolor reveals high levels of sequence similarity between sweet and grain genotypes: implications for the genetics of sugar metabolism.</title>
        <authorList>
            <person name="Cooper E.A."/>
            <person name="Brenton Z.W."/>
            <person name="Flinn B.S."/>
            <person name="Jenkins J."/>
            <person name="Shu S."/>
            <person name="Flowers D."/>
            <person name="Luo F."/>
            <person name="Wang Y."/>
            <person name="Xia P."/>
            <person name="Barry K."/>
            <person name="Daum C."/>
            <person name="Lipzen A."/>
            <person name="Yoshinaga Y."/>
            <person name="Schmutz J."/>
            <person name="Saski C."/>
            <person name="Vermerris W."/>
            <person name="Kresovich S."/>
        </authorList>
    </citation>
    <scope>NUCLEOTIDE SEQUENCE</scope>
</reference>
<sequence length="245" mass="23942">MDVSQSCGVSSICTNSSRSLCELPPSATAAAAAKRPSSAARSLTVCPSFPTAAAIAAAIVPASGTASAPSATGTATPASASSRASVNWSALIGHASMATPAAAASSTEFQPQCVRNQPTARWRSTSTCGAHPRITSPREDVPASNPSGTAVPALAAHTNAAELRASASATDAACAGDSACCVPKLTYTTEPSGNASSHADTSAAATAGFPPRSPPDVDVAAPAASDSGPTANTRFDARSGSGRVT</sequence>